<reference evidence="1 2" key="1">
    <citation type="submission" date="2024-02" db="EMBL/GenBank/DDBJ databases">
        <authorList>
            <person name="Vignale AGUSTIN F."/>
            <person name="Sosa J E."/>
            <person name="Modenutti C."/>
        </authorList>
    </citation>
    <scope>NUCLEOTIDE SEQUENCE [LARGE SCALE GENOMIC DNA]</scope>
</reference>
<dbReference type="PANTHER" id="PTHR47030">
    <property type="entry name" value="LIPASE CLASS 3 FAMILY PROTEIN"/>
    <property type="match status" value="1"/>
</dbReference>
<comment type="caution">
    <text evidence="1">The sequence shown here is derived from an EMBL/GenBank/DDBJ whole genome shotgun (WGS) entry which is preliminary data.</text>
</comment>
<evidence type="ECO:0000313" key="2">
    <source>
        <dbReference type="Proteomes" id="UP001642360"/>
    </source>
</evidence>
<sequence>MVLTLSLFSRWPVLEGDNWWRGHSAAFLKYLNLSPDVLRRGRVNQAKCEAAYFIVVLHHLKSVVIAVRGTETPEDLITDGLGRECNLTAEDLDGFIK</sequence>
<dbReference type="InterPro" id="IPR029058">
    <property type="entry name" value="AB_hydrolase_fold"/>
</dbReference>
<keyword evidence="2" id="KW-1185">Reference proteome</keyword>
<protein>
    <submittedName>
        <fullName evidence="1">Uncharacterized protein</fullName>
    </submittedName>
</protein>
<dbReference type="AlphaFoldDB" id="A0ABC8T7Q1"/>
<dbReference type="PANTHER" id="PTHR47030:SF2">
    <property type="entry name" value="LIPASE CLASS 3 FAMILY PROTEIN"/>
    <property type="match status" value="1"/>
</dbReference>
<dbReference type="Proteomes" id="UP001642360">
    <property type="component" value="Unassembled WGS sequence"/>
</dbReference>
<dbReference type="Gene3D" id="3.40.50.1820">
    <property type="entry name" value="alpha/beta hydrolase"/>
    <property type="match status" value="1"/>
</dbReference>
<gene>
    <name evidence="1" type="ORF">ILEXP_LOCUS34523</name>
</gene>
<dbReference type="EMBL" id="CAUOFW020004380">
    <property type="protein sequence ID" value="CAK9165348.1"/>
    <property type="molecule type" value="Genomic_DNA"/>
</dbReference>
<accession>A0ABC8T7Q1</accession>
<organism evidence="1 2">
    <name type="scientific">Ilex paraguariensis</name>
    <name type="common">yerba mate</name>
    <dbReference type="NCBI Taxonomy" id="185542"/>
    <lineage>
        <taxon>Eukaryota</taxon>
        <taxon>Viridiplantae</taxon>
        <taxon>Streptophyta</taxon>
        <taxon>Embryophyta</taxon>
        <taxon>Tracheophyta</taxon>
        <taxon>Spermatophyta</taxon>
        <taxon>Magnoliopsida</taxon>
        <taxon>eudicotyledons</taxon>
        <taxon>Gunneridae</taxon>
        <taxon>Pentapetalae</taxon>
        <taxon>asterids</taxon>
        <taxon>campanulids</taxon>
        <taxon>Aquifoliales</taxon>
        <taxon>Aquifoliaceae</taxon>
        <taxon>Ilex</taxon>
    </lineage>
</organism>
<proteinExistence type="predicted"/>
<name>A0ABC8T7Q1_9AQUA</name>
<evidence type="ECO:0000313" key="1">
    <source>
        <dbReference type="EMBL" id="CAK9165348.1"/>
    </source>
</evidence>